<gene>
    <name evidence="2" type="ORF">CCHR01_18095</name>
</gene>
<dbReference type="Proteomes" id="UP001243330">
    <property type="component" value="Unassembled WGS sequence"/>
</dbReference>
<reference evidence="2" key="1">
    <citation type="submission" date="2023-01" db="EMBL/GenBank/DDBJ databases">
        <title>Colletotrichum chrysophilum M932 genome sequence.</title>
        <authorList>
            <person name="Baroncelli R."/>
        </authorList>
    </citation>
    <scope>NUCLEOTIDE SEQUENCE</scope>
    <source>
        <strain evidence="2">M932</strain>
    </source>
</reference>
<evidence type="ECO:0000313" key="3">
    <source>
        <dbReference type="Proteomes" id="UP001243330"/>
    </source>
</evidence>
<organism evidence="2 3">
    <name type="scientific">Colletotrichum chrysophilum</name>
    <dbReference type="NCBI Taxonomy" id="1836956"/>
    <lineage>
        <taxon>Eukaryota</taxon>
        <taxon>Fungi</taxon>
        <taxon>Dikarya</taxon>
        <taxon>Ascomycota</taxon>
        <taxon>Pezizomycotina</taxon>
        <taxon>Sordariomycetes</taxon>
        <taxon>Hypocreomycetidae</taxon>
        <taxon>Glomerellales</taxon>
        <taxon>Glomerellaceae</taxon>
        <taxon>Colletotrichum</taxon>
        <taxon>Colletotrichum gloeosporioides species complex</taxon>
    </lineage>
</organism>
<comment type="caution">
    <text evidence="2">The sequence shown here is derived from an EMBL/GenBank/DDBJ whole genome shotgun (WGS) entry which is preliminary data.</text>
</comment>
<evidence type="ECO:0000256" key="1">
    <source>
        <dbReference type="SAM" id="MobiDB-lite"/>
    </source>
</evidence>
<dbReference type="EMBL" id="JAQOWY010000694">
    <property type="protein sequence ID" value="KAK1839280.1"/>
    <property type="molecule type" value="Genomic_DNA"/>
</dbReference>
<accession>A0AAD9E8G8</accession>
<keyword evidence="3" id="KW-1185">Reference proteome</keyword>
<evidence type="ECO:0000313" key="2">
    <source>
        <dbReference type="EMBL" id="KAK1839280.1"/>
    </source>
</evidence>
<feature type="region of interest" description="Disordered" evidence="1">
    <location>
        <begin position="30"/>
        <end position="71"/>
    </location>
</feature>
<sequence>MIAASCLGALVPRGLSTINTPVDTLPKCPRYHASPTLTQDKLKTDRGIETGGTGEREGHMPRTQAGGRRQAGQVAMRAACVPCLEVGFPTRSA</sequence>
<proteinExistence type="predicted"/>
<protein>
    <submittedName>
        <fullName evidence="2">Uncharacterized protein</fullName>
    </submittedName>
</protein>
<dbReference type="AlphaFoldDB" id="A0AAD9E8G8"/>
<feature type="compositionally biased region" description="Basic and acidic residues" evidence="1">
    <location>
        <begin position="40"/>
        <end position="60"/>
    </location>
</feature>
<name>A0AAD9E8G8_9PEZI</name>